<dbReference type="InterPro" id="IPR003425">
    <property type="entry name" value="CCB3/YggT"/>
</dbReference>
<dbReference type="Pfam" id="PF02325">
    <property type="entry name" value="CCB3_YggT"/>
    <property type="match status" value="1"/>
</dbReference>
<feature type="transmembrane region" description="Helical" evidence="2">
    <location>
        <begin position="127"/>
        <end position="149"/>
    </location>
</feature>
<evidence type="ECO:0000256" key="2">
    <source>
        <dbReference type="SAM" id="Phobius"/>
    </source>
</evidence>
<evidence type="ECO:0000313" key="3">
    <source>
        <dbReference type="EMBL" id="MCT7968180.1"/>
    </source>
</evidence>
<keyword evidence="2" id="KW-0812">Transmembrane</keyword>
<feature type="region of interest" description="Disordered" evidence="1">
    <location>
        <begin position="1"/>
        <end position="62"/>
    </location>
</feature>
<accession>A0ABT2MTV3</accession>
<evidence type="ECO:0000256" key="1">
    <source>
        <dbReference type="SAM" id="MobiDB-lite"/>
    </source>
</evidence>
<feature type="transmembrane region" description="Helical" evidence="2">
    <location>
        <begin position="187"/>
        <end position="211"/>
    </location>
</feature>
<keyword evidence="2" id="KW-0472">Membrane</keyword>
<evidence type="ECO:0000313" key="4">
    <source>
        <dbReference type="Proteomes" id="UP001525890"/>
    </source>
</evidence>
<gene>
    <name evidence="3" type="ORF">NG799_17850</name>
</gene>
<organism evidence="3 4">
    <name type="scientific">Laspinema palackyanum D2a</name>
    <dbReference type="NCBI Taxonomy" id="2953684"/>
    <lineage>
        <taxon>Bacteria</taxon>
        <taxon>Bacillati</taxon>
        <taxon>Cyanobacteriota</taxon>
        <taxon>Cyanophyceae</taxon>
        <taxon>Oscillatoriophycideae</taxon>
        <taxon>Oscillatoriales</taxon>
        <taxon>Laspinemataceae</taxon>
        <taxon>Laspinema</taxon>
        <taxon>Laspinema palackyanum</taxon>
    </lineage>
</organism>
<dbReference type="Proteomes" id="UP001525890">
    <property type="component" value="Unassembled WGS sequence"/>
</dbReference>
<protein>
    <submittedName>
        <fullName evidence="3">YggT family protein</fullName>
    </submittedName>
</protein>
<comment type="caution">
    <text evidence="3">The sequence shown here is derived from an EMBL/GenBank/DDBJ whole genome shotgun (WGS) entry which is preliminary data.</text>
</comment>
<feature type="compositionally biased region" description="Basic and acidic residues" evidence="1">
    <location>
        <begin position="1"/>
        <end position="12"/>
    </location>
</feature>
<sequence>MNPDHNRPDRDNVNQPPSWNSEEEYPNRIPEQPLTPPNPAIPRGDRAYSPSEQSRNPVDELRREQERHLQNLGELRQEEARLSRQIQELRQQEDYINRRIEGIQLEEEERRVAEVRRRLALSKTNQVIYYLMGALGVLLVLRVVLRLLGANPANQFAGFIYALSSPFVTPFETLFTTPTFGNSAFELNALIAIAIYGLLTWLVIRLLQLIWT</sequence>
<keyword evidence="2" id="KW-1133">Transmembrane helix</keyword>
<keyword evidence="4" id="KW-1185">Reference proteome</keyword>
<dbReference type="RefSeq" id="WP_368007718.1">
    <property type="nucleotide sequence ID" value="NZ_JAMXFF010000028.1"/>
</dbReference>
<dbReference type="EMBL" id="JAMXFF010000028">
    <property type="protein sequence ID" value="MCT7968180.1"/>
    <property type="molecule type" value="Genomic_DNA"/>
</dbReference>
<name>A0ABT2MTV3_9CYAN</name>
<proteinExistence type="predicted"/>
<reference evidence="3 4" key="1">
    <citation type="journal article" date="2022" name="Front. Microbiol.">
        <title>High genomic differentiation and limited gene flow indicate recent cryptic speciation within the genus Laspinema (cyanobacteria).</title>
        <authorList>
            <person name="Stanojkovic A."/>
            <person name="Skoupy S."/>
            <person name="Skaloud P."/>
            <person name="Dvorak P."/>
        </authorList>
    </citation>
    <scope>NUCLEOTIDE SEQUENCE [LARGE SCALE GENOMIC DNA]</scope>
    <source>
        <strain evidence="3 4">D2a</strain>
    </source>
</reference>